<reference evidence="2" key="1">
    <citation type="submission" date="2014-03" db="EMBL/GenBank/DDBJ databases">
        <authorList>
            <person name="Saikia M."/>
            <person name="Chaudhari Y."/>
            <person name="Khan M."/>
            <person name="Devi D."/>
        </authorList>
    </citation>
    <scope>NUCLEOTIDE SEQUENCE</scope>
    <source>
        <tissue evidence="2">Pheromone gland</tissue>
    </source>
</reference>
<dbReference type="AlphaFoldDB" id="A0A068FKG2"/>
<dbReference type="Pfam" id="PF00108">
    <property type="entry name" value="Thiolase_N"/>
    <property type="match status" value="1"/>
</dbReference>
<accession>A0A068FKG2</accession>
<dbReference type="EMBL" id="KJ622109">
    <property type="protein sequence ID" value="AID66699.1"/>
    <property type="molecule type" value="mRNA"/>
</dbReference>
<dbReference type="SUPFAM" id="SSF53901">
    <property type="entry name" value="Thiolase-like"/>
    <property type="match status" value="1"/>
</dbReference>
<dbReference type="InterPro" id="IPR016039">
    <property type="entry name" value="Thiolase-like"/>
</dbReference>
<evidence type="ECO:0000259" key="1">
    <source>
        <dbReference type="Pfam" id="PF00108"/>
    </source>
</evidence>
<dbReference type="InterPro" id="IPR020616">
    <property type="entry name" value="Thiolase_N"/>
</dbReference>
<dbReference type="Gene3D" id="3.40.47.10">
    <property type="match status" value="1"/>
</dbReference>
<evidence type="ECO:0000313" key="2">
    <source>
        <dbReference type="EMBL" id="AID66699.1"/>
    </source>
</evidence>
<feature type="non-terminal residue" evidence="2">
    <location>
        <position position="1"/>
    </location>
</feature>
<feature type="non-terminal residue" evidence="2">
    <location>
        <position position="68"/>
    </location>
</feature>
<organism evidence="2">
    <name type="scientific">Agrotis segetum</name>
    <name type="common">Turnip moth</name>
    <dbReference type="NCBI Taxonomy" id="47767"/>
    <lineage>
        <taxon>Eukaryota</taxon>
        <taxon>Metazoa</taxon>
        <taxon>Ecdysozoa</taxon>
        <taxon>Arthropoda</taxon>
        <taxon>Hexapoda</taxon>
        <taxon>Insecta</taxon>
        <taxon>Pterygota</taxon>
        <taxon>Neoptera</taxon>
        <taxon>Endopterygota</taxon>
        <taxon>Lepidoptera</taxon>
        <taxon>Glossata</taxon>
        <taxon>Ditrysia</taxon>
        <taxon>Noctuoidea</taxon>
        <taxon>Noctuidae</taxon>
        <taxon>Noctuinae</taxon>
        <taxon>Noctuini</taxon>
        <taxon>Agrotis</taxon>
    </lineage>
</organism>
<name>A0A068FKG2_AGRSE</name>
<dbReference type="GO" id="GO:0016747">
    <property type="term" value="F:acyltransferase activity, transferring groups other than amino-acyl groups"/>
    <property type="evidence" value="ECO:0007669"/>
    <property type="project" value="InterPro"/>
</dbReference>
<reference evidence="2" key="2">
    <citation type="journal article" date="2015" name="BMC Genomics">
        <title>Analysis of the agrotis segetum pheromone gland transcriptome in the light of Sex pheromone biosynthesis.</title>
        <authorList>
            <person name="Ding B.J."/>
            <person name="Lofstedt C."/>
        </authorList>
    </citation>
    <scope>NUCLEOTIDE SEQUENCE</scope>
    <source>
        <tissue evidence="2">Pheromone gland</tissue>
    </source>
</reference>
<feature type="domain" description="Thiolase N-terminal" evidence="1">
    <location>
        <begin position="4"/>
        <end position="59"/>
    </location>
</feature>
<sequence>ATIKKKGVVVDKDQPAQLSIKTEELKQFPTLIENGEILTAGNISAPADGAAALLIADEEAVKSHNLRP</sequence>
<proteinExistence type="evidence at transcript level"/>
<protein>
    <submittedName>
        <fullName evidence="2">3-ketoacyl-CoA thiolase</fullName>
    </submittedName>
</protein>